<organism evidence="1">
    <name type="scientific">Triatoma infestans</name>
    <name type="common">Assassin bug</name>
    <dbReference type="NCBI Taxonomy" id="30076"/>
    <lineage>
        <taxon>Eukaryota</taxon>
        <taxon>Metazoa</taxon>
        <taxon>Ecdysozoa</taxon>
        <taxon>Arthropoda</taxon>
        <taxon>Hexapoda</taxon>
        <taxon>Insecta</taxon>
        <taxon>Pterygota</taxon>
        <taxon>Neoptera</taxon>
        <taxon>Paraneoptera</taxon>
        <taxon>Hemiptera</taxon>
        <taxon>Heteroptera</taxon>
        <taxon>Panheteroptera</taxon>
        <taxon>Cimicomorpha</taxon>
        <taxon>Reduviidae</taxon>
        <taxon>Triatominae</taxon>
        <taxon>Triatoma</taxon>
    </lineage>
</organism>
<evidence type="ECO:0000313" key="1">
    <source>
        <dbReference type="EMBL" id="JAR97269.1"/>
    </source>
</evidence>
<dbReference type="AlphaFoldDB" id="A0A170W7W2"/>
<reference evidence="1" key="2">
    <citation type="journal article" date="2017" name="J. Med. Entomol.">
        <title>Transcriptome Analysis of the Triatoma infestans (Hemiptera: Reduviidae) Integument.</title>
        <authorList>
            <person name="Calderon-Fernandez G.M."/>
            <person name="Moriconi D.E."/>
            <person name="Dulbecco A.B."/>
            <person name="Juarez M.P."/>
        </authorList>
    </citation>
    <scope>NUCLEOTIDE SEQUENCE</scope>
    <source>
        <strain evidence="1">Int1</strain>
        <tissue evidence="1">Integument</tissue>
    </source>
</reference>
<accession>A0A170W7W2</accession>
<dbReference type="EMBL" id="GEMB01006056">
    <property type="protein sequence ID" value="JAR97269.1"/>
    <property type="molecule type" value="Transcribed_RNA"/>
</dbReference>
<reference evidence="1" key="1">
    <citation type="submission" date="2016-04" db="EMBL/GenBank/DDBJ databases">
        <authorList>
            <person name="Calderon-Fernandez G.M.Sr."/>
        </authorList>
    </citation>
    <scope>NUCLEOTIDE SEQUENCE</scope>
    <source>
        <strain evidence="1">Int1</strain>
        <tissue evidence="1">Integument</tissue>
    </source>
</reference>
<sequence>MLPVFIAIGAFLPLLFLLVQTLMDKP</sequence>
<proteinExistence type="predicted"/>
<protein>
    <submittedName>
        <fullName evidence="1">Malectin-a</fullName>
    </submittedName>
</protein>
<name>A0A170W7W2_TRIIF</name>